<dbReference type="RefSeq" id="WP_284319739.1">
    <property type="nucleotide sequence ID" value="NZ_BSOB01000008.1"/>
</dbReference>
<proteinExistence type="predicted"/>
<feature type="domain" description="TniQ" evidence="1">
    <location>
        <begin position="21"/>
        <end position="140"/>
    </location>
</feature>
<reference evidence="3" key="1">
    <citation type="journal article" date="2019" name="Int. J. Syst. Evol. Microbiol.">
        <title>The Global Catalogue of Microorganisms (GCM) 10K type strain sequencing project: providing services to taxonomists for standard genome sequencing and annotation.</title>
        <authorList>
            <consortium name="The Broad Institute Genomics Platform"/>
            <consortium name="The Broad Institute Genome Sequencing Center for Infectious Disease"/>
            <person name="Wu L."/>
            <person name="Ma J."/>
        </authorList>
    </citation>
    <scope>NUCLEOTIDE SEQUENCE [LARGE SCALE GENOMIC DNA]</scope>
    <source>
        <strain evidence="3">NBRC 111980</strain>
    </source>
</reference>
<protein>
    <recommendedName>
        <fullName evidence="1">TniQ domain-containing protein</fullName>
    </recommendedName>
</protein>
<name>A0ABQ5XLL1_9GAMM</name>
<evidence type="ECO:0000313" key="3">
    <source>
        <dbReference type="Proteomes" id="UP001156670"/>
    </source>
</evidence>
<dbReference type="InterPro" id="IPR009492">
    <property type="entry name" value="TniQ"/>
</dbReference>
<evidence type="ECO:0000259" key="1">
    <source>
        <dbReference type="Pfam" id="PF06527"/>
    </source>
</evidence>
<evidence type="ECO:0000313" key="2">
    <source>
        <dbReference type="EMBL" id="GLQ91988.1"/>
    </source>
</evidence>
<dbReference type="Pfam" id="PF06527">
    <property type="entry name" value="TniQ"/>
    <property type="match status" value="1"/>
</dbReference>
<keyword evidence="3" id="KW-1185">Reference proteome</keyword>
<gene>
    <name evidence="2" type="ORF">GCM10007901_09390</name>
</gene>
<sequence length="303" mass="34559">MMAPPAINDSAPRLRLAPQVLMPGETISSLVDRQASLWGVSRIDLMNQVDPPSALGRRDVDVRLPLDKFLDHYATKIGQTSAALSGALAHYGSHIVFMSYRNAYCPICFFEDAASGYTPYFRLDWARVFLTHCRQHGCPLFPWPKTAPSGFRRLPHQWFMGQGPALDDCPQFMQDLTLAKMYAYGIRPKTPPSIDAWRRVCHFEEWLYQRSVGALQICEQRRGVSSLEQEVVHRAAALAQSTRLHGRLKLEGRDGSFEEPRVMTFVMDVGKERADRWLELRGFRSIAKRRALMYATSFDFMDV</sequence>
<accession>A0ABQ5XLL1</accession>
<dbReference type="EMBL" id="BSOB01000008">
    <property type="protein sequence ID" value="GLQ91988.1"/>
    <property type="molecule type" value="Genomic_DNA"/>
</dbReference>
<comment type="caution">
    <text evidence="2">The sequence shown here is derived from an EMBL/GenBank/DDBJ whole genome shotgun (WGS) entry which is preliminary data.</text>
</comment>
<organism evidence="2 3">
    <name type="scientific">Dyella acidisoli</name>
    <dbReference type="NCBI Taxonomy" id="1867834"/>
    <lineage>
        <taxon>Bacteria</taxon>
        <taxon>Pseudomonadati</taxon>
        <taxon>Pseudomonadota</taxon>
        <taxon>Gammaproteobacteria</taxon>
        <taxon>Lysobacterales</taxon>
        <taxon>Rhodanobacteraceae</taxon>
        <taxon>Dyella</taxon>
    </lineage>
</organism>
<dbReference type="Proteomes" id="UP001156670">
    <property type="component" value="Unassembled WGS sequence"/>
</dbReference>